<organism evidence="2 3">
    <name type="scientific">Linum trigynum</name>
    <dbReference type="NCBI Taxonomy" id="586398"/>
    <lineage>
        <taxon>Eukaryota</taxon>
        <taxon>Viridiplantae</taxon>
        <taxon>Streptophyta</taxon>
        <taxon>Embryophyta</taxon>
        <taxon>Tracheophyta</taxon>
        <taxon>Spermatophyta</taxon>
        <taxon>Magnoliopsida</taxon>
        <taxon>eudicotyledons</taxon>
        <taxon>Gunneridae</taxon>
        <taxon>Pentapetalae</taxon>
        <taxon>rosids</taxon>
        <taxon>fabids</taxon>
        <taxon>Malpighiales</taxon>
        <taxon>Linaceae</taxon>
        <taxon>Linum</taxon>
    </lineage>
</organism>
<gene>
    <name evidence="2" type="ORF">LTRI10_LOCUS22624</name>
</gene>
<feature type="signal peptide" evidence="1">
    <location>
        <begin position="1"/>
        <end position="24"/>
    </location>
</feature>
<reference evidence="2 3" key="1">
    <citation type="submission" date="2024-04" db="EMBL/GenBank/DDBJ databases">
        <authorList>
            <person name="Fracassetti M."/>
        </authorList>
    </citation>
    <scope>NUCLEOTIDE SEQUENCE [LARGE SCALE GENOMIC DNA]</scope>
</reference>
<dbReference type="EMBL" id="OZ034817">
    <property type="protein sequence ID" value="CAL1381230.1"/>
    <property type="molecule type" value="Genomic_DNA"/>
</dbReference>
<feature type="chain" id="PRO_5043527950" evidence="1">
    <location>
        <begin position="25"/>
        <end position="82"/>
    </location>
</feature>
<evidence type="ECO:0000313" key="2">
    <source>
        <dbReference type="EMBL" id="CAL1381230.1"/>
    </source>
</evidence>
<sequence length="82" mass="9460">MDNWTKFYEILFLTLLLQGLAVKAEIMPPSCTRDVDCTWYCIRIQQGIALCNNQRSCICLPKVHHRPHFIYTPQPSSPLPSP</sequence>
<protein>
    <submittedName>
        <fullName evidence="2">Uncharacterized protein</fullName>
    </submittedName>
</protein>
<proteinExistence type="predicted"/>
<keyword evidence="1" id="KW-0732">Signal</keyword>
<evidence type="ECO:0000313" key="3">
    <source>
        <dbReference type="Proteomes" id="UP001497516"/>
    </source>
</evidence>
<evidence type="ECO:0000256" key="1">
    <source>
        <dbReference type="SAM" id="SignalP"/>
    </source>
</evidence>
<accession>A0AAV2E6U6</accession>
<dbReference type="Proteomes" id="UP001497516">
    <property type="component" value="Chromosome 4"/>
</dbReference>
<keyword evidence="3" id="KW-1185">Reference proteome</keyword>
<dbReference type="AlphaFoldDB" id="A0AAV2E6U6"/>
<name>A0AAV2E6U6_9ROSI</name>